<evidence type="ECO:0000256" key="10">
    <source>
        <dbReference type="ARBA" id="ARBA00022989"/>
    </source>
</evidence>
<proteinExistence type="inferred from homology"/>
<evidence type="ECO:0000259" key="17">
    <source>
        <dbReference type="PROSITE" id="PS51423"/>
    </source>
</evidence>
<evidence type="ECO:0000256" key="3">
    <source>
        <dbReference type="ARBA" id="ARBA00022692"/>
    </source>
</evidence>
<dbReference type="PIRSF" id="PIRSF037488">
    <property type="entry name" value="Mt_Rho_GTPase"/>
    <property type="match status" value="1"/>
</dbReference>
<keyword evidence="5" id="KW-0677">Repeat</keyword>
<evidence type="ECO:0000313" key="19">
    <source>
        <dbReference type="Proteomes" id="UP000549394"/>
    </source>
</evidence>
<keyword evidence="13 14" id="KW-0472">Membrane</keyword>
<evidence type="ECO:0000256" key="1">
    <source>
        <dbReference type="ARBA" id="ARBA00004200"/>
    </source>
</evidence>
<evidence type="ECO:0000256" key="5">
    <source>
        <dbReference type="ARBA" id="ARBA00022737"/>
    </source>
</evidence>
<comment type="caution">
    <text evidence="18">The sequence shown here is derived from an EMBL/GenBank/DDBJ whole genome shotgun (WGS) entry which is preliminary data.</text>
</comment>
<dbReference type="FunFam" id="1.10.238.10:FF:000011">
    <property type="entry name" value="Mitochondrial Rho GTPase"/>
    <property type="match status" value="1"/>
</dbReference>
<dbReference type="GO" id="GO:0005509">
    <property type="term" value="F:calcium ion binding"/>
    <property type="evidence" value="ECO:0007669"/>
    <property type="project" value="InterPro"/>
</dbReference>
<dbReference type="InterPro" id="IPR020860">
    <property type="entry name" value="MIRO_dom"/>
</dbReference>
<dbReference type="EMBL" id="CAJFCJ010000019">
    <property type="protein sequence ID" value="CAD5123605.1"/>
    <property type="molecule type" value="Genomic_DNA"/>
</dbReference>
<evidence type="ECO:0000256" key="2">
    <source>
        <dbReference type="ARBA" id="ARBA00007981"/>
    </source>
</evidence>
<evidence type="ECO:0000256" key="7">
    <source>
        <dbReference type="ARBA" id="ARBA00022787"/>
    </source>
</evidence>
<dbReference type="InterPro" id="IPR052266">
    <property type="entry name" value="Miro-EF-hand_domain"/>
</dbReference>
<keyword evidence="4" id="KW-0479">Metal-binding</keyword>
<dbReference type="InterPro" id="IPR018247">
    <property type="entry name" value="EF_Hand_1_Ca_BS"/>
</dbReference>
<accession>A0A7I8W604</accession>
<evidence type="ECO:0000256" key="11">
    <source>
        <dbReference type="ARBA" id="ARBA00023128"/>
    </source>
</evidence>
<dbReference type="PROSITE" id="PS51419">
    <property type="entry name" value="RAB"/>
    <property type="match status" value="1"/>
</dbReference>
<sequence>MKKSVRILLVGDRGVGKTSLILTLLSDVFPEQDIPLRSAEVTIPGDVNPLGVPTHIVDYNAEEQDENCLFEELIAADVVCIVYDVMDLNTVRNISDYWMPTVRQAVQEERNHESDDYSLRRPIVLVGNKADDLIESNVETMSDIMNTWSEIESCIECSARAMKNITEVFYYAQKAVLHPTAPLYIPERRCLSDRAKQALSRIFRICDEDNDGLLMHSDLNLFQKRCFGVPLPNRSLNDVLSIVKRHINDGVIGNGLTLAGFLFLHSLFIQRGRHETTWTVLRKFGYDDQVEINKEYTHPSLPATRSKAELTATAVHFLLELVNKYDADGDGCLSPTELHAFTSTTCNLPPPWNSEVAVDMNAQGWISTRGILAHVALALREDATRTLEWLAYMGFPYLEDSCLLDAVHWPSTKRTTFVCDVAGPRGVGKTCFIQALLGRTLNYTIASNIPAQKKPSVAITSVNVSGTNDNIWLILKEVGEERPTAQKADAVAILYDVTNARSFEQCARLYDDYASVGVPTLIIAAKSDQNHVLQDSAQQPLDFCVSRRLPPPAPFTCVQTITSHTYNKVAAVCVGCLTEISTSPPPGNAAALLTGVAVGVSAAAIIGLVLHKVWQSPKPRTLARF</sequence>
<dbReference type="PROSITE" id="PS50222">
    <property type="entry name" value="EF_HAND_2"/>
    <property type="match status" value="1"/>
</dbReference>
<dbReference type="SMART" id="SM00174">
    <property type="entry name" value="RHO"/>
    <property type="match status" value="1"/>
</dbReference>
<keyword evidence="11 14" id="KW-0496">Mitochondrion</keyword>
<feature type="domain" description="Miro" evidence="17">
    <location>
        <begin position="2"/>
        <end position="178"/>
    </location>
</feature>
<keyword evidence="8 14" id="KW-0378">Hydrolase</keyword>
<evidence type="ECO:0000256" key="8">
    <source>
        <dbReference type="ARBA" id="ARBA00022801"/>
    </source>
</evidence>
<dbReference type="PANTHER" id="PTHR46819:SF1">
    <property type="entry name" value="EF-HAND CALCIUM-BINDING DOMAIN-CONTAINING PROTEIN 7"/>
    <property type="match status" value="1"/>
</dbReference>
<dbReference type="InterPro" id="IPR002048">
    <property type="entry name" value="EF_hand_dom"/>
</dbReference>
<dbReference type="Gene3D" id="1.10.238.10">
    <property type="entry name" value="EF-hand"/>
    <property type="match status" value="2"/>
</dbReference>
<dbReference type="SMART" id="SM00173">
    <property type="entry name" value="RAS"/>
    <property type="match status" value="1"/>
</dbReference>
<comment type="similarity">
    <text evidence="2 14">Belongs to the mitochondrial Rho GTPase family.</text>
</comment>
<dbReference type="GO" id="GO:0005525">
    <property type="term" value="F:GTP binding"/>
    <property type="evidence" value="ECO:0007669"/>
    <property type="project" value="UniProtKB-KW"/>
</dbReference>
<dbReference type="Pfam" id="PF00071">
    <property type="entry name" value="Ras"/>
    <property type="match status" value="1"/>
</dbReference>
<dbReference type="PROSITE" id="PS00018">
    <property type="entry name" value="EF_HAND_1"/>
    <property type="match status" value="1"/>
</dbReference>
<dbReference type="PROSITE" id="PS51423">
    <property type="entry name" value="MIRO"/>
    <property type="match status" value="1"/>
</dbReference>
<evidence type="ECO:0000256" key="6">
    <source>
        <dbReference type="ARBA" id="ARBA00022741"/>
    </source>
</evidence>
<dbReference type="InterPro" id="IPR027417">
    <property type="entry name" value="P-loop_NTPase"/>
</dbReference>
<keyword evidence="3 15" id="KW-0812">Transmembrane</keyword>
<reference evidence="18 19" key="1">
    <citation type="submission" date="2020-08" db="EMBL/GenBank/DDBJ databases">
        <authorList>
            <person name="Hejnol A."/>
        </authorList>
    </citation>
    <scope>NUCLEOTIDE SEQUENCE [LARGE SCALE GENOMIC DNA]</scope>
</reference>
<dbReference type="OrthoDB" id="10020961at2759"/>
<feature type="domain" description="EF-hand" evidence="16">
    <location>
        <begin position="313"/>
        <end position="348"/>
    </location>
</feature>
<keyword evidence="6 14" id="KW-0547">Nucleotide-binding</keyword>
<evidence type="ECO:0000256" key="13">
    <source>
        <dbReference type="ARBA" id="ARBA00023136"/>
    </source>
</evidence>
<dbReference type="PRINTS" id="PR00449">
    <property type="entry name" value="RASTRNSFRMNG"/>
</dbReference>
<dbReference type="Proteomes" id="UP000549394">
    <property type="component" value="Unassembled WGS sequence"/>
</dbReference>
<keyword evidence="12 14" id="KW-0342">GTP-binding</keyword>
<dbReference type="PANTHER" id="PTHR46819">
    <property type="entry name" value="EF-HAND CALCIUM-BINDING DOMAIN-CONTAINING PROTEIN 7"/>
    <property type="match status" value="1"/>
</dbReference>
<dbReference type="SUPFAM" id="SSF47473">
    <property type="entry name" value="EF-hand"/>
    <property type="match status" value="1"/>
</dbReference>
<keyword evidence="9 14" id="KW-0106">Calcium</keyword>
<keyword evidence="10 15" id="KW-1133">Transmembrane helix</keyword>
<evidence type="ECO:0000256" key="9">
    <source>
        <dbReference type="ARBA" id="ARBA00022837"/>
    </source>
</evidence>
<keyword evidence="19" id="KW-1185">Reference proteome</keyword>
<evidence type="ECO:0000256" key="15">
    <source>
        <dbReference type="SAM" id="Phobius"/>
    </source>
</evidence>
<dbReference type="Pfam" id="PF08356">
    <property type="entry name" value="EF_assoc_2"/>
    <property type="match status" value="1"/>
</dbReference>
<evidence type="ECO:0000256" key="4">
    <source>
        <dbReference type="ARBA" id="ARBA00022723"/>
    </source>
</evidence>
<dbReference type="InterPro" id="IPR013567">
    <property type="entry name" value="EF_hand_assoc_2"/>
</dbReference>
<gene>
    <name evidence="18" type="ORF">DGYR_LOCUS11270</name>
</gene>
<dbReference type="GO" id="GO:0003924">
    <property type="term" value="F:GTPase activity"/>
    <property type="evidence" value="ECO:0007669"/>
    <property type="project" value="InterPro"/>
</dbReference>
<comment type="subcellular location">
    <subcellularLocation>
        <location evidence="1 14">Mitochondrion outer membrane</location>
        <topology evidence="1 14">Single-pass type IV membrane protein</topology>
    </subcellularLocation>
</comment>
<dbReference type="InterPro" id="IPR011992">
    <property type="entry name" value="EF-hand-dom_pair"/>
</dbReference>
<evidence type="ECO:0000259" key="16">
    <source>
        <dbReference type="PROSITE" id="PS50222"/>
    </source>
</evidence>
<evidence type="ECO:0000256" key="14">
    <source>
        <dbReference type="PIRNR" id="PIRNR037488"/>
    </source>
</evidence>
<feature type="transmembrane region" description="Helical" evidence="15">
    <location>
        <begin position="589"/>
        <end position="610"/>
    </location>
</feature>
<dbReference type="SMART" id="SM00175">
    <property type="entry name" value="RAB"/>
    <property type="match status" value="1"/>
</dbReference>
<dbReference type="Gene3D" id="3.40.50.300">
    <property type="entry name" value="P-loop containing nucleotide triphosphate hydrolases"/>
    <property type="match status" value="2"/>
</dbReference>
<dbReference type="EC" id="3.6.5.-" evidence="14"/>
<dbReference type="InterPro" id="IPR021181">
    <property type="entry name" value="Miro"/>
</dbReference>
<protein>
    <recommendedName>
        <fullName evidence="14">Mitochondrial Rho GTPase</fullName>
        <ecNumber evidence="14">3.6.5.-</ecNumber>
    </recommendedName>
</protein>
<keyword evidence="7 14" id="KW-1000">Mitochondrion outer membrane</keyword>
<dbReference type="GO" id="GO:0007005">
    <property type="term" value="P:mitochondrion organization"/>
    <property type="evidence" value="ECO:0007669"/>
    <property type="project" value="InterPro"/>
</dbReference>
<comment type="function">
    <text evidence="14">Mitochondrial GTPase involved in mitochondrial trafficking. Probably involved in control of anterograde transport of mitochondria and their subcellular distribution.</text>
</comment>
<dbReference type="GO" id="GO:0005741">
    <property type="term" value="C:mitochondrial outer membrane"/>
    <property type="evidence" value="ECO:0007669"/>
    <property type="project" value="UniProtKB-SubCell"/>
</dbReference>
<dbReference type="FunFam" id="3.40.50.300:FF:000170">
    <property type="entry name" value="Mitochondrial Rho GTPase"/>
    <property type="match status" value="1"/>
</dbReference>
<organism evidence="18 19">
    <name type="scientific">Dimorphilus gyrociliatus</name>
    <dbReference type="NCBI Taxonomy" id="2664684"/>
    <lineage>
        <taxon>Eukaryota</taxon>
        <taxon>Metazoa</taxon>
        <taxon>Spiralia</taxon>
        <taxon>Lophotrochozoa</taxon>
        <taxon>Annelida</taxon>
        <taxon>Polychaeta</taxon>
        <taxon>Polychaeta incertae sedis</taxon>
        <taxon>Dinophilidae</taxon>
        <taxon>Dimorphilus</taxon>
    </lineage>
</organism>
<evidence type="ECO:0000313" key="18">
    <source>
        <dbReference type="EMBL" id="CAD5123605.1"/>
    </source>
</evidence>
<dbReference type="AlphaFoldDB" id="A0A7I8W604"/>
<evidence type="ECO:0000256" key="12">
    <source>
        <dbReference type="ARBA" id="ARBA00023134"/>
    </source>
</evidence>
<name>A0A7I8W604_9ANNE</name>
<dbReference type="InterPro" id="IPR001806">
    <property type="entry name" value="Small_GTPase"/>
</dbReference>
<dbReference type="SUPFAM" id="SSF52540">
    <property type="entry name" value="P-loop containing nucleoside triphosphate hydrolases"/>
    <property type="match status" value="2"/>
</dbReference>